<reference evidence="4 6" key="1">
    <citation type="submission" date="2016-01" db="EMBL/GenBank/DDBJ databases">
        <title>The new phylogeny of the genus Mycobacterium.</title>
        <authorList>
            <person name="Tarcisio F."/>
            <person name="Conor M."/>
            <person name="Antonella G."/>
            <person name="Elisabetta G."/>
            <person name="Giulia F.S."/>
            <person name="Sara T."/>
            <person name="Anna F."/>
            <person name="Clotilde B."/>
            <person name="Roberto B."/>
            <person name="Veronica D.S."/>
            <person name="Fabio R."/>
            <person name="Monica P."/>
            <person name="Olivier J."/>
            <person name="Enrico T."/>
            <person name="Nicola S."/>
        </authorList>
    </citation>
    <scope>NUCLEOTIDE SEQUENCE [LARGE SCALE GENOMIC DNA]</scope>
    <source>
        <strain evidence="4 6">DSM 44243</strain>
    </source>
</reference>
<dbReference type="CDD" id="cd03214">
    <property type="entry name" value="ABC_Iron-Siderophores_B12_Hemin"/>
    <property type="match status" value="1"/>
</dbReference>
<dbReference type="Pfam" id="PF00005">
    <property type="entry name" value="ABC_tran"/>
    <property type="match status" value="1"/>
</dbReference>
<dbReference type="PANTHER" id="PTHR42794">
    <property type="entry name" value="HEMIN IMPORT ATP-BINDING PROTEIN HMUV"/>
    <property type="match status" value="1"/>
</dbReference>
<dbReference type="PROSITE" id="PS50893">
    <property type="entry name" value="ABC_TRANSPORTER_2"/>
    <property type="match status" value="1"/>
</dbReference>
<accession>A0A1X1RNK4</accession>
<feature type="domain" description="ABC transporter" evidence="3">
    <location>
        <begin position="2"/>
        <end position="242"/>
    </location>
</feature>
<dbReference type="SMART" id="SM00382">
    <property type="entry name" value="AAA"/>
    <property type="match status" value="1"/>
</dbReference>
<dbReference type="EMBL" id="PDKV01000040">
    <property type="protein sequence ID" value="PIB74355.1"/>
    <property type="molecule type" value="Genomic_DNA"/>
</dbReference>
<dbReference type="PANTHER" id="PTHR42794:SF2">
    <property type="entry name" value="ABC TRANSPORTER ATP-BINDING PROTEIN"/>
    <property type="match status" value="1"/>
</dbReference>
<name>A0A1X1RNK4_MYCCE</name>
<dbReference type="InterPro" id="IPR003593">
    <property type="entry name" value="AAA+_ATPase"/>
</dbReference>
<evidence type="ECO:0000259" key="3">
    <source>
        <dbReference type="PROSITE" id="PS50893"/>
    </source>
</evidence>
<sequence length="547" mass="58819">MIELHDLAIGYRGRRRSRVIAAGLHGRAGPGELTVLLGPNGCGKSTLIRTLCGLLPALDGRVLLDGDDLARVGSGELALRVAVVLTDRIEPGLLSARELVALGRIPHLGVTGRLTRDDHAVVDWALRAVGAAHLAERPAVELSDGERQRVLTARALAQQPSVLVLDEPTAFLDVPSRAGLVEVLRGLARDQNLAVVMSTHDLELALRVADRVWLLAPDGTLVDAIPEEHLLSGRIGELFAVQDNGGRAARVDAPGPLRSALQRVLTREGWRTAEPAEIVVTAAEPERITVRAAGFAASAALSSLPALLRELPQSSHRCAPEPQITAMLDELSTVSQYFAIGAGPVDAGWWPVQRLYADTELLDGIVRRVQTRIDAPERRVAASTLFLGFAARLWSVGLGGVVGYRLLPDLAPEQLLFRETDGRIELHLEHPIAWQGDDLEPLLADTVLDTHLTPLAAALRRLGPISEKVLRGNSAAALLGAARVFDREPGRHLARRLCADERLSGAICFDSSGYRRTSCCLYYRTSGGGLCGECVLTAKPDRRKDAS</sequence>
<dbReference type="STRING" id="28045.AWB95_16280"/>
<proteinExistence type="predicted"/>
<dbReference type="OrthoDB" id="3579586at2"/>
<reference evidence="5 7" key="2">
    <citation type="journal article" date="2017" name="Infect. Genet. Evol.">
        <title>The new phylogeny of the genus Mycobacterium: The old and the news.</title>
        <authorList>
            <person name="Tortoli E."/>
            <person name="Fedrizzi T."/>
            <person name="Meehan C.J."/>
            <person name="Trovato A."/>
            <person name="Grottola A."/>
            <person name="Giacobazzi E."/>
            <person name="Serpini G.F."/>
            <person name="Tagliazucchi S."/>
            <person name="Fabio A."/>
            <person name="Bettua C."/>
            <person name="Bertorelli R."/>
            <person name="Frascaro F."/>
            <person name="De Sanctis V."/>
            <person name="Pecorari M."/>
            <person name="Jousson O."/>
            <person name="Segata N."/>
            <person name="Cirillo D.M."/>
        </authorList>
    </citation>
    <scope>NUCLEOTIDE SEQUENCE [LARGE SCALE GENOMIC DNA]</scope>
    <source>
        <strain evidence="5 7">NCTC 12882</strain>
    </source>
</reference>
<evidence type="ECO:0000313" key="5">
    <source>
        <dbReference type="EMBL" id="PIB74355.1"/>
    </source>
</evidence>
<keyword evidence="6" id="KW-1185">Reference proteome</keyword>
<dbReference type="Pfam" id="PF11575">
    <property type="entry name" value="FhuF_C"/>
    <property type="match status" value="1"/>
</dbReference>
<dbReference type="RefSeq" id="WP_085168404.1">
    <property type="nucleotide sequence ID" value="NZ_LQOM01000036.1"/>
</dbReference>
<dbReference type="GO" id="GO:0016887">
    <property type="term" value="F:ATP hydrolysis activity"/>
    <property type="evidence" value="ECO:0007669"/>
    <property type="project" value="InterPro"/>
</dbReference>
<dbReference type="InterPro" id="IPR003439">
    <property type="entry name" value="ABC_transporter-like_ATP-bd"/>
</dbReference>
<evidence type="ECO:0000313" key="4">
    <source>
        <dbReference type="EMBL" id="ORV10137.1"/>
    </source>
</evidence>
<dbReference type="SUPFAM" id="SSF52540">
    <property type="entry name" value="P-loop containing nucleoside triphosphate hydrolases"/>
    <property type="match status" value="1"/>
</dbReference>
<dbReference type="GO" id="GO:0005524">
    <property type="term" value="F:ATP binding"/>
    <property type="evidence" value="ECO:0007669"/>
    <property type="project" value="UniProtKB-KW"/>
</dbReference>
<dbReference type="GO" id="GO:0051537">
    <property type="term" value="F:2 iron, 2 sulfur cluster binding"/>
    <property type="evidence" value="ECO:0007669"/>
    <property type="project" value="InterPro"/>
</dbReference>
<comment type="caution">
    <text evidence="4">The sequence shown here is derived from an EMBL/GenBank/DDBJ whole genome shotgun (WGS) entry which is preliminary data.</text>
</comment>
<dbReference type="Gene3D" id="3.40.50.300">
    <property type="entry name" value="P-loop containing nucleotide triphosphate hydrolases"/>
    <property type="match status" value="1"/>
</dbReference>
<dbReference type="InterPro" id="IPR027417">
    <property type="entry name" value="P-loop_NTPase"/>
</dbReference>
<dbReference type="AlphaFoldDB" id="A0A1X1RNK4"/>
<gene>
    <name evidence="4" type="ORF">AWB95_16280</name>
    <name evidence="5" type="ORF">CQY23_21720</name>
</gene>
<evidence type="ECO:0000313" key="7">
    <source>
        <dbReference type="Proteomes" id="UP000230971"/>
    </source>
</evidence>
<dbReference type="InterPro" id="IPR024726">
    <property type="entry name" value="FhuF_C"/>
</dbReference>
<protein>
    <submittedName>
        <fullName evidence="4">ABC transporter</fullName>
    </submittedName>
</protein>
<evidence type="ECO:0000256" key="1">
    <source>
        <dbReference type="ARBA" id="ARBA00022741"/>
    </source>
</evidence>
<keyword evidence="1" id="KW-0547">Nucleotide-binding</keyword>
<keyword evidence="2" id="KW-0067">ATP-binding</keyword>
<evidence type="ECO:0000256" key="2">
    <source>
        <dbReference type="ARBA" id="ARBA00022840"/>
    </source>
</evidence>
<dbReference type="EMBL" id="LQOM01000036">
    <property type="protein sequence ID" value="ORV10137.1"/>
    <property type="molecule type" value="Genomic_DNA"/>
</dbReference>
<dbReference type="Proteomes" id="UP000230971">
    <property type="component" value="Unassembled WGS sequence"/>
</dbReference>
<organism evidence="4 6">
    <name type="scientific">Mycobacterium celatum</name>
    <dbReference type="NCBI Taxonomy" id="28045"/>
    <lineage>
        <taxon>Bacteria</taxon>
        <taxon>Bacillati</taxon>
        <taxon>Actinomycetota</taxon>
        <taxon>Actinomycetes</taxon>
        <taxon>Mycobacteriales</taxon>
        <taxon>Mycobacteriaceae</taxon>
        <taxon>Mycobacterium</taxon>
    </lineage>
</organism>
<evidence type="ECO:0000313" key="6">
    <source>
        <dbReference type="Proteomes" id="UP000193907"/>
    </source>
</evidence>
<dbReference type="Proteomes" id="UP000193907">
    <property type="component" value="Unassembled WGS sequence"/>
</dbReference>